<feature type="binding site" evidence="5">
    <location>
        <position position="465"/>
    </location>
    <ligand>
        <name>Fe cation</name>
        <dbReference type="ChEBI" id="CHEBI:24875"/>
        <note>catalytic</note>
    </ligand>
</feature>
<accession>A0A919CB02</accession>
<dbReference type="PANTHER" id="PTHR10543:SF89">
    <property type="entry name" value="CAROTENOID 9,10(9',10')-CLEAVAGE DIOXYGENASE 1"/>
    <property type="match status" value="1"/>
</dbReference>
<evidence type="ECO:0000256" key="5">
    <source>
        <dbReference type="PIRSR" id="PIRSR604294-1"/>
    </source>
</evidence>
<sequence length="473" mass="52527">MTDDRNNPYLEGLFAPVSEEVTAHDLHVTGRIPEALTGRFLRNGPNPLNIEDPAAHHWFSGEGMVHGVRLRGGRAEWYRNRWVRSDAVAARLGEKGPQGPRHLGMDFAPNTHILSFAGRNLATVEGGALPYELDHELNTLGPYDFRGTLPGGFAAHTTVDPATGELHAVAYCWAYPYVQYLVAGLDGRIRQRVDVPVEGGPMMHDFSLTASYVLLYDLPVVFDMDGASRGDNFPYVWDPARPARLGVLPREGPAEAVRWLGIDPCFVFHPMGAYESADGRTITVHLVRYDKLFDRSSRFGPDEAPPCLEKWTVDLTAGTVRQEQLDDRPVEFPRIDPRRATLEHRFGYGVVQPGDGYGAERSRLHLETPGELLPPDITQVGIGLVKYDLVNGTTQEHRFDPRGDVGEGVFVPSGQGSEEDHGWLLTYVFEPGRDATDLVVLDARDLEAEPVARIHLPVRVPVGFHGNWIPDER</sequence>
<dbReference type="RefSeq" id="WP_189824832.1">
    <property type="nucleotide sequence ID" value="NZ_BMVC01000008.1"/>
</dbReference>
<dbReference type="GO" id="GO:0046872">
    <property type="term" value="F:metal ion binding"/>
    <property type="evidence" value="ECO:0007669"/>
    <property type="project" value="UniProtKB-KW"/>
</dbReference>
<feature type="binding site" evidence="5">
    <location>
        <position position="156"/>
    </location>
    <ligand>
        <name>Fe cation</name>
        <dbReference type="ChEBI" id="CHEBI:24875"/>
        <note>catalytic</note>
    </ligand>
</feature>
<dbReference type="EMBL" id="BMVC01000008">
    <property type="protein sequence ID" value="GHC99000.1"/>
    <property type="molecule type" value="Genomic_DNA"/>
</dbReference>
<evidence type="ECO:0000313" key="7">
    <source>
        <dbReference type="EMBL" id="GHC99000.1"/>
    </source>
</evidence>
<dbReference type="Proteomes" id="UP000638353">
    <property type="component" value="Unassembled WGS sequence"/>
</dbReference>
<dbReference type="PANTHER" id="PTHR10543">
    <property type="entry name" value="BETA-CAROTENE DIOXYGENASE"/>
    <property type="match status" value="1"/>
</dbReference>
<evidence type="ECO:0000256" key="6">
    <source>
        <dbReference type="RuleBase" id="RU364048"/>
    </source>
</evidence>
<organism evidence="7 8">
    <name type="scientific">Streptomyces finlayi</name>
    <dbReference type="NCBI Taxonomy" id="67296"/>
    <lineage>
        <taxon>Bacteria</taxon>
        <taxon>Bacillati</taxon>
        <taxon>Actinomycetota</taxon>
        <taxon>Actinomycetes</taxon>
        <taxon>Kitasatosporales</taxon>
        <taxon>Streptomycetaceae</taxon>
        <taxon>Streptomyces</taxon>
    </lineage>
</organism>
<dbReference type="Pfam" id="PF03055">
    <property type="entry name" value="RPE65"/>
    <property type="match status" value="1"/>
</dbReference>
<evidence type="ECO:0000256" key="3">
    <source>
        <dbReference type="ARBA" id="ARBA00023002"/>
    </source>
</evidence>
<keyword evidence="3 6" id="KW-0560">Oxidoreductase</keyword>
<comment type="similarity">
    <text evidence="1 6">Belongs to the carotenoid oxygenase family.</text>
</comment>
<comment type="caution">
    <text evidence="7">The sequence shown here is derived from an EMBL/GenBank/DDBJ whole genome shotgun (WGS) entry which is preliminary data.</text>
</comment>
<gene>
    <name evidence="7" type="ORF">GCM10010334_42040</name>
</gene>
<evidence type="ECO:0000256" key="1">
    <source>
        <dbReference type="ARBA" id="ARBA00006787"/>
    </source>
</evidence>
<evidence type="ECO:0000313" key="8">
    <source>
        <dbReference type="Proteomes" id="UP000638353"/>
    </source>
</evidence>
<dbReference type="InterPro" id="IPR004294">
    <property type="entry name" value="Carotenoid_Oase"/>
</dbReference>
<dbReference type="GO" id="GO:0010436">
    <property type="term" value="F:carotenoid dioxygenase activity"/>
    <property type="evidence" value="ECO:0007669"/>
    <property type="project" value="TreeGrafter"/>
</dbReference>
<keyword evidence="4 5" id="KW-0408">Iron</keyword>
<protein>
    <recommendedName>
        <fullName evidence="6">Dioxygenase</fullName>
        <ecNumber evidence="6">1.13.11.-</ecNumber>
    </recommendedName>
</protein>
<name>A0A919CB02_9ACTN</name>
<keyword evidence="6 7" id="KW-0223">Dioxygenase</keyword>
<feature type="binding site" evidence="5">
    <location>
        <position position="204"/>
    </location>
    <ligand>
        <name>Fe cation</name>
        <dbReference type="ChEBI" id="CHEBI:24875"/>
        <note>catalytic</note>
    </ligand>
</feature>
<keyword evidence="2 5" id="KW-0479">Metal-binding</keyword>
<dbReference type="EC" id="1.13.11.-" evidence="6"/>
<evidence type="ECO:0000256" key="4">
    <source>
        <dbReference type="ARBA" id="ARBA00023004"/>
    </source>
</evidence>
<dbReference type="AlphaFoldDB" id="A0A919CB02"/>
<comment type="cofactor">
    <cofactor evidence="5 6">
        <name>Fe(2+)</name>
        <dbReference type="ChEBI" id="CHEBI:29033"/>
    </cofactor>
    <text evidence="5 6">Binds 1 Fe(2+) ion per subunit.</text>
</comment>
<proteinExistence type="inferred from homology"/>
<dbReference type="GO" id="GO:0016121">
    <property type="term" value="P:carotene catabolic process"/>
    <property type="evidence" value="ECO:0007669"/>
    <property type="project" value="TreeGrafter"/>
</dbReference>
<feature type="binding site" evidence="5">
    <location>
        <position position="269"/>
    </location>
    <ligand>
        <name>Fe cation</name>
        <dbReference type="ChEBI" id="CHEBI:24875"/>
        <note>catalytic</note>
    </ligand>
</feature>
<reference evidence="7" key="1">
    <citation type="journal article" date="2014" name="Int. J. Syst. Evol. Microbiol.">
        <title>Complete genome sequence of Corynebacterium casei LMG S-19264T (=DSM 44701T), isolated from a smear-ripened cheese.</title>
        <authorList>
            <consortium name="US DOE Joint Genome Institute (JGI-PGF)"/>
            <person name="Walter F."/>
            <person name="Albersmeier A."/>
            <person name="Kalinowski J."/>
            <person name="Ruckert C."/>
        </authorList>
    </citation>
    <scope>NUCLEOTIDE SEQUENCE</scope>
    <source>
        <strain evidence="7">JCM 4637</strain>
    </source>
</reference>
<evidence type="ECO:0000256" key="2">
    <source>
        <dbReference type="ARBA" id="ARBA00022723"/>
    </source>
</evidence>
<reference evidence="7" key="2">
    <citation type="submission" date="2020-09" db="EMBL/GenBank/DDBJ databases">
        <authorList>
            <person name="Sun Q."/>
            <person name="Ohkuma M."/>
        </authorList>
    </citation>
    <scope>NUCLEOTIDE SEQUENCE</scope>
    <source>
        <strain evidence="7">JCM 4637</strain>
    </source>
</reference>